<comment type="caution">
    <text evidence="7">The sequence shown here is derived from an EMBL/GenBank/DDBJ whole genome shotgun (WGS) entry which is preliminary data.</text>
</comment>
<dbReference type="InterPro" id="IPR016169">
    <property type="entry name" value="FAD-bd_PCMH_sub2"/>
</dbReference>
<organism evidence="7 8">
    <name type="scientific">Aeromicrobium panaciterrae</name>
    <dbReference type="NCBI Taxonomy" id="363861"/>
    <lineage>
        <taxon>Bacteria</taxon>
        <taxon>Bacillati</taxon>
        <taxon>Actinomycetota</taxon>
        <taxon>Actinomycetes</taxon>
        <taxon>Propionibacteriales</taxon>
        <taxon>Nocardioidaceae</taxon>
        <taxon>Aeromicrobium</taxon>
    </lineage>
</organism>
<dbReference type="InterPro" id="IPR016164">
    <property type="entry name" value="FAD-linked_Oxase-like_C"/>
</dbReference>
<dbReference type="PANTHER" id="PTHR42973">
    <property type="entry name" value="BINDING OXIDOREDUCTASE, PUTATIVE (AFU_ORTHOLOGUE AFUA_1G17690)-RELATED"/>
    <property type="match status" value="1"/>
</dbReference>
<name>A0ABU1UJP7_9ACTN</name>
<evidence type="ECO:0000259" key="6">
    <source>
        <dbReference type="PROSITE" id="PS51387"/>
    </source>
</evidence>
<dbReference type="RefSeq" id="WP_309965566.1">
    <property type="nucleotide sequence ID" value="NZ_JAVDWH010000001.1"/>
</dbReference>
<dbReference type="InterPro" id="IPR006094">
    <property type="entry name" value="Oxid_FAD_bind_N"/>
</dbReference>
<dbReference type="SUPFAM" id="SSF55103">
    <property type="entry name" value="FAD-linked oxidases, C-terminal domain"/>
    <property type="match status" value="1"/>
</dbReference>
<evidence type="ECO:0000256" key="1">
    <source>
        <dbReference type="ARBA" id="ARBA00001974"/>
    </source>
</evidence>
<protein>
    <submittedName>
        <fullName evidence="7">FAD/FMN-containing dehydrogenase</fullName>
    </submittedName>
</protein>
<keyword evidence="8" id="KW-1185">Reference proteome</keyword>
<dbReference type="InterPro" id="IPR036318">
    <property type="entry name" value="FAD-bd_PCMH-like_sf"/>
</dbReference>
<comment type="similarity">
    <text evidence="2">Belongs to the oxygen-dependent FAD-linked oxidoreductase family.</text>
</comment>
<dbReference type="InterPro" id="IPR050416">
    <property type="entry name" value="FAD-linked_Oxidoreductase"/>
</dbReference>
<gene>
    <name evidence="7" type="ORF">J2X11_000215</name>
</gene>
<feature type="domain" description="FAD-binding PCMH-type" evidence="6">
    <location>
        <begin position="24"/>
        <end position="194"/>
    </location>
</feature>
<evidence type="ECO:0000256" key="3">
    <source>
        <dbReference type="ARBA" id="ARBA00022630"/>
    </source>
</evidence>
<proteinExistence type="inferred from homology"/>
<dbReference type="Gene3D" id="3.30.465.10">
    <property type="match status" value="1"/>
</dbReference>
<dbReference type="SUPFAM" id="SSF56176">
    <property type="entry name" value="FAD-binding/transporter-associated domain-like"/>
    <property type="match status" value="1"/>
</dbReference>
<dbReference type="InterPro" id="IPR012951">
    <property type="entry name" value="BBE"/>
</dbReference>
<evidence type="ECO:0000256" key="2">
    <source>
        <dbReference type="ARBA" id="ARBA00005466"/>
    </source>
</evidence>
<evidence type="ECO:0000256" key="4">
    <source>
        <dbReference type="ARBA" id="ARBA00022827"/>
    </source>
</evidence>
<dbReference type="Gene3D" id="3.40.462.20">
    <property type="match status" value="1"/>
</dbReference>
<reference evidence="7 8" key="1">
    <citation type="submission" date="2023-07" db="EMBL/GenBank/DDBJ databases">
        <title>Sorghum-associated microbial communities from plants grown in Nebraska, USA.</title>
        <authorList>
            <person name="Schachtman D."/>
        </authorList>
    </citation>
    <scope>NUCLEOTIDE SEQUENCE [LARGE SCALE GENOMIC DNA]</scope>
    <source>
        <strain evidence="7 8">BE248</strain>
    </source>
</reference>
<evidence type="ECO:0000313" key="7">
    <source>
        <dbReference type="EMBL" id="MDR7085376.1"/>
    </source>
</evidence>
<dbReference type="Proteomes" id="UP001257739">
    <property type="component" value="Unassembled WGS sequence"/>
</dbReference>
<keyword evidence="4" id="KW-0274">FAD</keyword>
<dbReference type="Gene3D" id="3.30.43.10">
    <property type="entry name" value="Uridine Diphospho-n-acetylenolpyruvylglucosamine Reductase, domain 2"/>
    <property type="match status" value="1"/>
</dbReference>
<sequence length="427" mass="45124">MTIDHIAAIRPGDADYDSARATKYDTGTPALILQPTSPGEVAESVRHAQAEGLPIAVRNGGHNALSYGTIDDGLIIDLSKLDQVEILGDHRVRIGGGATWGPSATELGKHGLAISSGDTLSVGVGGLTQAGGIGWMVRKHGLALDNLLAAEVVTASGDVVRASAAENEDLFWGLRGGAGNFGVVTALEFQAQPVTTVHFGTIEYALEDLDQLVKGWAATMRTAPDEFTATLALRPAFGPFPAAAILFLCLAGDDLAAIEPFRAIGKVVAEDISEHVYAEVLEEGPPHQEVTPVIGNAFVESVDEPLITAVTEAYSAGGRVVFLRGLGGAYGRVDPSATAFAHRRAEALIVSAAFMNPESTDADFEHARAVWRTIGDQGFGSYSGFLGSDTAEDIAALWPKDTLDRLREVKRAWDPDNVFRRNFNIAP</sequence>
<accession>A0ABU1UJP7</accession>
<keyword evidence="5" id="KW-0560">Oxidoreductase</keyword>
<dbReference type="InterPro" id="IPR016167">
    <property type="entry name" value="FAD-bd_PCMH_sub1"/>
</dbReference>
<keyword evidence="3" id="KW-0285">Flavoprotein</keyword>
<dbReference type="PANTHER" id="PTHR42973:SF39">
    <property type="entry name" value="FAD-BINDING PCMH-TYPE DOMAIN-CONTAINING PROTEIN"/>
    <property type="match status" value="1"/>
</dbReference>
<dbReference type="PROSITE" id="PS51387">
    <property type="entry name" value="FAD_PCMH"/>
    <property type="match status" value="1"/>
</dbReference>
<dbReference type="Pfam" id="PF01565">
    <property type="entry name" value="FAD_binding_4"/>
    <property type="match status" value="1"/>
</dbReference>
<evidence type="ECO:0000313" key="8">
    <source>
        <dbReference type="Proteomes" id="UP001257739"/>
    </source>
</evidence>
<evidence type="ECO:0000256" key="5">
    <source>
        <dbReference type="ARBA" id="ARBA00023002"/>
    </source>
</evidence>
<dbReference type="Pfam" id="PF08031">
    <property type="entry name" value="BBE"/>
    <property type="match status" value="1"/>
</dbReference>
<comment type="cofactor">
    <cofactor evidence="1">
        <name>FAD</name>
        <dbReference type="ChEBI" id="CHEBI:57692"/>
    </cofactor>
</comment>
<dbReference type="InterPro" id="IPR016166">
    <property type="entry name" value="FAD-bd_PCMH"/>
</dbReference>
<dbReference type="EMBL" id="JAVDWH010000001">
    <property type="protein sequence ID" value="MDR7085376.1"/>
    <property type="molecule type" value="Genomic_DNA"/>
</dbReference>